<dbReference type="InterPro" id="IPR023318">
    <property type="entry name" value="Ub_act_enz_dom_a_sf"/>
</dbReference>
<evidence type="ECO:0000313" key="14">
    <source>
        <dbReference type="Proteomes" id="UP000595437"/>
    </source>
</evidence>
<feature type="active site" description="Glycyl thioester intermediate" evidence="10">
    <location>
        <position position="199"/>
    </location>
</feature>
<evidence type="ECO:0000256" key="3">
    <source>
        <dbReference type="ARBA" id="ARBA00015203"/>
    </source>
</evidence>
<dbReference type="Proteomes" id="UP000595437">
    <property type="component" value="Chromosome 18"/>
</dbReference>
<dbReference type="GO" id="GO:0045116">
    <property type="term" value="P:protein neddylation"/>
    <property type="evidence" value="ECO:0007669"/>
    <property type="project" value="UniProtKB-UniRule"/>
</dbReference>
<dbReference type="InterPro" id="IPR035985">
    <property type="entry name" value="Ubiquitin-activating_enz"/>
</dbReference>
<feature type="domain" description="THIF-type NAD/FAD binding fold" evidence="12">
    <location>
        <begin position="45"/>
        <end position="203"/>
    </location>
</feature>
<evidence type="ECO:0000256" key="1">
    <source>
        <dbReference type="ARBA" id="ARBA00005032"/>
    </source>
</evidence>
<evidence type="ECO:0000256" key="2">
    <source>
        <dbReference type="ARBA" id="ARBA00006310"/>
    </source>
</evidence>
<evidence type="ECO:0000256" key="8">
    <source>
        <dbReference type="ARBA" id="ARBA00023624"/>
    </source>
</evidence>
<evidence type="ECO:0000256" key="10">
    <source>
        <dbReference type="PROSITE-ProRule" id="PRU10132"/>
    </source>
</evidence>
<dbReference type="UniPathway" id="UPA00885"/>
<comment type="function">
    <text evidence="11">Catalytic subunit of the dimeric E1 enzyme, which activates NEDD8.</text>
</comment>
<dbReference type="GO" id="GO:0005737">
    <property type="term" value="C:cytoplasm"/>
    <property type="evidence" value="ECO:0007669"/>
    <property type="project" value="TreeGrafter"/>
</dbReference>
<dbReference type="Pfam" id="PF00899">
    <property type="entry name" value="ThiF"/>
    <property type="match status" value="1"/>
</dbReference>
<dbReference type="SUPFAM" id="SSF69572">
    <property type="entry name" value="Activating enzymes of the ubiquitin-like proteins"/>
    <property type="match status" value="1"/>
</dbReference>
<accession>A0A7T8JV26</accession>
<comment type="pathway">
    <text evidence="1 11">Protein modification; protein neddylation.</text>
</comment>
<dbReference type="PROSITE" id="PS00865">
    <property type="entry name" value="UBIQUITIN_ACTIVAT_2"/>
    <property type="match status" value="1"/>
</dbReference>
<dbReference type="PANTHER" id="PTHR10953:SF6">
    <property type="entry name" value="NEDD8-ACTIVATING ENZYME E1 CATALYTIC SUBUNIT"/>
    <property type="match status" value="1"/>
</dbReference>
<dbReference type="PANTHER" id="PTHR10953">
    <property type="entry name" value="UBIQUITIN-ACTIVATING ENZYME E1"/>
    <property type="match status" value="1"/>
</dbReference>
<organism evidence="13 14">
    <name type="scientific">Caligus rogercresseyi</name>
    <name type="common">Sea louse</name>
    <dbReference type="NCBI Taxonomy" id="217165"/>
    <lineage>
        <taxon>Eukaryota</taxon>
        <taxon>Metazoa</taxon>
        <taxon>Ecdysozoa</taxon>
        <taxon>Arthropoda</taxon>
        <taxon>Crustacea</taxon>
        <taxon>Multicrustacea</taxon>
        <taxon>Hexanauplia</taxon>
        <taxon>Copepoda</taxon>
        <taxon>Siphonostomatoida</taxon>
        <taxon>Caligidae</taxon>
        <taxon>Caligus</taxon>
    </lineage>
</organism>
<name>A0A7T8JV26_CALRO</name>
<evidence type="ECO:0000256" key="9">
    <source>
        <dbReference type="ARBA" id="ARBA00024626"/>
    </source>
</evidence>
<dbReference type="Gene3D" id="3.40.50.720">
    <property type="entry name" value="NAD(P)-binding Rossmann-like Domain"/>
    <property type="match status" value="1"/>
</dbReference>
<dbReference type="GO" id="GO:0005524">
    <property type="term" value="F:ATP binding"/>
    <property type="evidence" value="ECO:0007669"/>
    <property type="project" value="UniProtKB-UniRule"/>
</dbReference>
<keyword evidence="4 11" id="KW-0436">Ligase</keyword>
<evidence type="ECO:0000313" key="13">
    <source>
        <dbReference type="EMBL" id="QQP35216.1"/>
    </source>
</evidence>
<dbReference type="AlphaFoldDB" id="A0A7T8JV26"/>
<comment type="catalytic activity">
    <reaction evidence="9 11">
        <text>ATP + [NEDD8 protein] + [E1 NEDD8-activating enzyme]-L-cysteine = AMP + diphosphate + [E1 NEDD8-activating enzyme]-S-[NEDD8 protein]-yl-L-cysteine.</text>
        <dbReference type="EC" id="6.2.1.64"/>
    </reaction>
</comment>
<comment type="similarity">
    <text evidence="2 11">Belongs to the ubiquitin-activating E1 family. UBA3 subfamily.</text>
</comment>
<keyword evidence="5 11" id="KW-0547">Nucleotide-binding</keyword>
<gene>
    <name evidence="13" type="ORF">FKW44_023375</name>
</gene>
<keyword evidence="7 11" id="KW-0067">ATP-binding</keyword>
<keyword evidence="14" id="KW-1185">Reference proteome</keyword>
<dbReference type="InterPro" id="IPR045886">
    <property type="entry name" value="ThiF/MoeB/HesA"/>
</dbReference>
<evidence type="ECO:0000256" key="5">
    <source>
        <dbReference type="ARBA" id="ARBA00022741"/>
    </source>
</evidence>
<reference evidence="14" key="1">
    <citation type="submission" date="2021-01" db="EMBL/GenBank/DDBJ databases">
        <title>Caligus Genome Assembly.</title>
        <authorList>
            <person name="Gallardo-Escarate C."/>
        </authorList>
    </citation>
    <scope>NUCLEOTIDE SEQUENCE [LARGE SCALE GENOMIC DNA]</scope>
</reference>
<evidence type="ECO:0000256" key="4">
    <source>
        <dbReference type="ARBA" id="ARBA00022598"/>
    </source>
</evidence>
<dbReference type="InterPro" id="IPR033127">
    <property type="entry name" value="UBQ-activ_enz_E1_Cys_AS"/>
</dbReference>
<evidence type="ECO:0000256" key="7">
    <source>
        <dbReference type="ARBA" id="ARBA00022840"/>
    </source>
</evidence>
<sequence length="260" mass="29254">MEVDSSRPEIPNRWSHVQKLLERRGPFCHANFEPSPEILNFLQSSCRVLVIGAGGLGCELLKNLALMGFRSINVVDMDTIDVSNLNRQFLFRSSDVGRFKAEVAAEFINRRIKGSQVVAHNKKIQDLDESFYRGFHLVSVAWTASWPVVGSMECFSVIPLIDGGTEGFKGNARVILPGITACVECTLDLFPPQLNFPLCTLAHTPRLPEHCVEYVKILLWPKENPFDALIDGDDPAHISWIHEKAMERASQYNIQGLTYR</sequence>
<dbReference type="GO" id="GO:0005634">
    <property type="term" value="C:nucleus"/>
    <property type="evidence" value="ECO:0007669"/>
    <property type="project" value="TreeGrafter"/>
</dbReference>
<proteinExistence type="inferred from homology"/>
<dbReference type="FunFam" id="1.10.10.520:FF:000001">
    <property type="entry name" value="NEDD8-activating enzyme E1 catalytic subunit"/>
    <property type="match status" value="1"/>
</dbReference>
<evidence type="ECO:0000259" key="12">
    <source>
        <dbReference type="Pfam" id="PF00899"/>
    </source>
</evidence>
<keyword evidence="6 11" id="KW-0833">Ubl conjugation pathway</keyword>
<evidence type="ECO:0000256" key="6">
    <source>
        <dbReference type="ARBA" id="ARBA00022786"/>
    </source>
</evidence>
<evidence type="ECO:0000256" key="11">
    <source>
        <dbReference type="RuleBase" id="RU368009"/>
    </source>
</evidence>
<dbReference type="OrthoDB" id="5977743at2759"/>
<dbReference type="GO" id="GO:0019781">
    <property type="term" value="F:NEDD8 activating enzyme activity"/>
    <property type="evidence" value="ECO:0007669"/>
    <property type="project" value="UniProtKB-UniRule"/>
</dbReference>
<dbReference type="EC" id="6.2.1.64" evidence="8 11"/>
<dbReference type="InterPro" id="IPR000594">
    <property type="entry name" value="ThiF_NAD_FAD-bd"/>
</dbReference>
<dbReference type="EMBL" id="CP045907">
    <property type="protein sequence ID" value="QQP35216.1"/>
    <property type="molecule type" value="Genomic_DNA"/>
</dbReference>
<protein>
    <recommendedName>
        <fullName evidence="3 11">NEDD8-activating enzyme E1 catalytic subunit</fullName>
        <ecNumber evidence="8 11">6.2.1.64</ecNumber>
    </recommendedName>
</protein>
<dbReference type="Gene3D" id="1.10.10.520">
    <property type="entry name" value="Ubiquitin activating enzymes (Uba3). Chain: B, domain 2"/>
    <property type="match status" value="1"/>
</dbReference>